<dbReference type="EMBL" id="RRYP01000857">
    <property type="protein sequence ID" value="TNV86740.1"/>
    <property type="molecule type" value="Genomic_DNA"/>
</dbReference>
<reference evidence="1" key="1">
    <citation type="submission" date="2019-06" db="EMBL/GenBank/DDBJ databases">
        <authorList>
            <person name="Zheng W."/>
        </authorList>
    </citation>
    <scope>NUCLEOTIDE SEQUENCE</scope>
    <source>
        <strain evidence="1">QDHG01</strain>
    </source>
</reference>
<gene>
    <name evidence="1" type="ORF">FGO68_gene2048</name>
</gene>
<evidence type="ECO:0000313" key="1">
    <source>
        <dbReference type="EMBL" id="TNV86740.1"/>
    </source>
</evidence>
<evidence type="ECO:0000313" key="2">
    <source>
        <dbReference type="Proteomes" id="UP000785679"/>
    </source>
</evidence>
<proteinExistence type="predicted"/>
<accession>A0A8J8P6I3</accession>
<dbReference type="AlphaFoldDB" id="A0A8J8P6I3"/>
<organism evidence="1 2">
    <name type="scientific">Halteria grandinella</name>
    <dbReference type="NCBI Taxonomy" id="5974"/>
    <lineage>
        <taxon>Eukaryota</taxon>
        <taxon>Sar</taxon>
        <taxon>Alveolata</taxon>
        <taxon>Ciliophora</taxon>
        <taxon>Intramacronucleata</taxon>
        <taxon>Spirotrichea</taxon>
        <taxon>Stichotrichia</taxon>
        <taxon>Sporadotrichida</taxon>
        <taxon>Halteriidae</taxon>
        <taxon>Halteria</taxon>
    </lineage>
</organism>
<protein>
    <submittedName>
        <fullName evidence="1">Uncharacterized protein</fullName>
    </submittedName>
</protein>
<name>A0A8J8P6I3_HALGN</name>
<sequence length="82" mass="9754">MFMCIIICRVFINPHNRAIDTDKNRAIKRLMTNVKFNVVSEQVPTYSRQTSAAIFNLKPIILTCHFKLWWKFKNQCSVYSNR</sequence>
<keyword evidence="2" id="KW-1185">Reference proteome</keyword>
<dbReference type="Proteomes" id="UP000785679">
    <property type="component" value="Unassembled WGS sequence"/>
</dbReference>
<comment type="caution">
    <text evidence="1">The sequence shown here is derived from an EMBL/GenBank/DDBJ whole genome shotgun (WGS) entry which is preliminary data.</text>
</comment>